<dbReference type="InterPro" id="IPR027417">
    <property type="entry name" value="P-loop_NTPase"/>
</dbReference>
<dbReference type="EMBL" id="LAZR01015766">
    <property type="protein sequence ID" value="KKM07461.1"/>
    <property type="molecule type" value="Genomic_DNA"/>
</dbReference>
<dbReference type="Pfam" id="PF08282">
    <property type="entry name" value="Hydrolase_3"/>
    <property type="match status" value="1"/>
</dbReference>
<feature type="non-terminal residue" evidence="4">
    <location>
        <position position="1"/>
    </location>
</feature>
<dbReference type="SUPFAM" id="SSF52540">
    <property type="entry name" value="P-loop containing nucleoside triphosphate hydrolases"/>
    <property type="match status" value="1"/>
</dbReference>
<keyword evidence="1" id="KW-0479">Metal-binding</keyword>
<comment type="caution">
    <text evidence="4">The sequence shown here is derived from an EMBL/GenBank/DDBJ whole genome shotgun (WGS) entry which is preliminary data.</text>
</comment>
<dbReference type="AlphaFoldDB" id="A0A0F9JP78"/>
<dbReference type="SUPFAM" id="SSF56784">
    <property type="entry name" value="HAD-like"/>
    <property type="match status" value="1"/>
</dbReference>
<name>A0A0F9JP78_9ZZZZ</name>
<dbReference type="GO" id="GO:0051479">
    <property type="term" value="P:mannosylglycerate biosynthetic process"/>
    <property type="evidence" value="ECO:0007669"/>
    <property type="project" value="InterPro"/>
</dbReference>
<dbReference type="InterPro" id="IPR006379">
    <property type="entry name" value="HAD-SF_hydro_IIB"/>
</dbReference>
<evidence type="ECO:0000256" key="2">
    <source>
        <dbReference type="ARBA" id="ARBA00022801"/>
    </source>
</evidence>
<dbReference type="NCBIfam" id="TIGR01486">
    <property type="entry name" value="HAD-SF-IIB-MPGP"/>
    <property type="match status" value="1"/>
</dbReference>
<dbReference type="InterPro" id="IPR036412">
    <property type="entry name" value="HAD-like_sf"/>
</dbReference>
<evidence type="ECO:0000256" key="3">
    <source>
        <dbReference type="ARBA" id="ARBA00022842"/>
    </source>
</evidence>
<dbReference type="GO" id="GO:0000287">
    <property type="term" value="F:magnesium ion binding"/>
    <property type="evidence" value="ECO:0007669"/>
    <property type="project" value="TreeGrafter"/>
</dbReference>
<dbReference type="InterPro" id="IPR006381">
    <property type="entry name" value="HAD-SF-IIB-MPGP"/>
</dbReference>
<gene>
    <name evidence="4" type="ORF">LCGC14_1733700</name>
</gene>
<dbReference type="SFLD" id="SFLDS00003">
    <property type="entry name" value="Haloacid_Dehalogenase"/>
    <property type="match status" value="1"/>
</dbReference>
<dbReference type="GO" id="GO:0050531">
    <property type="term" value="F:mannosyl-3-phosphoglycerate phosphatase activity"/>
    <property type="evidence" value="ECO:0007669"/>
    <property type="project" value="InterPro"/>
</dbReference>
<dbReference type="NCBIfam" id="TIGR01484">
    <property type="entry name" value="HAD-SF-IIB"/>
    <property type="match status" value="1"/>
</dbReference>
<reference evidence="4" key="1">
    <citation type="journal article" date="2015" name="Nature">
        <title>Complex archaea that bridge the gap between prokaryotes and eukaryotes.</title>
        <authorList>
            <person name="Spang A."/>
            <person name="Saw J.H."/>
            <person name="Jorgensen S.L."/>
            <person name="Zaremba-Niedzwiedzka K."/>
            <person name="Martijn J."/>
            <person name="Lind A.E."/>
            <person name="van Eijk R."/>
            <person name="Schleper C."/>
            <person name="Guy L."/>
            <person name="Ettema T.J."/>
        </authorList>
    </citation>
    <scope>NUCLEOTIDE SEQUENCE</scope>
</reference>
<dbReference type="PANTHER" id="PTHR10000:SF8">
    <property type="entry name" value="HAD SUPERFAMILY HYDROLASE-LIKE, TYPE 3"/>
    <property type="match status" value="1"/>
</dbReference>
<proteinExistence type="predicted"/>
<dbReference type="SFLD" id="SFLDG01140">
    <property type="entry name" value="C2.B:_Phosphomannomutase_and_P"/>
    <property type="match status" value="1"/>
</dbReference>
<dbReference type="PANTHER" id="PTHR10000">
    <property type="entry name" value="PHOSPHOSERINE PHOSPHATASE"/>
    <property type="match status" value="1"/>
</dbReference>
<sequence>TMSEANIVDITPFLAKHQLPLKYQYLSEQYFVPLAHDILESKKTNTPIFVAINGCQGSGKTTLADFLVTWFSKNTPLNSVALSIDDFYLAKQARTELAKDVHPLFTTRGVPGTHDVALMNRTITNLLAGEVNVPLPRFNKHEDDCVPASDWLTNEKPVDIVILEGWCVGSEPQPLFSLSEPLNELEQQFDKEGVWRRCVNSCLANEYKAVFNLIDYTVMLKAPSFSDVFTWRQEQEQKLIAKKGEGSGTMTNEQLVYFISHFERITRENLNTLSAKANALIELDSNRDISGMHLTSDDTLQPIIFTDLDGTLLDHADYNTNNISELLQQLQNAHIPVVFNTSKTFCEVIELKNDLNIQQPFIVENGAAVFIPEDYFELKPIGCKKVGAYWCYAMAKPLSSLLNDLNTLKADYKAHYKLFSDLSSEQISELTGLNDAQARRAQTRDYSDPLYWYGNDELLTAFVNDVEALGYDIKIGGRFIHIAKNTDKSAAQQWLVKQFTHHFRKPLTVIALGDSDNDKQMLEHANIAIIIANPASKKPVKLSHNKARYSQSPAPLGWIEEITSLPCISSILSISEEQTSHG</sequence>
<dbReference type="Gene3D" id="3.30.980.20">
    <property type="entry name" value="Putative mannosyl-3-phosphoglycerate phosphatase, domain 2"/>
    <property type="match status" value="1"/>
</dbReference>
<organism evidence="4">
    <name type="scientific">marine sediment metagenome</name>
    <dbReference type="NCBI Taxonomy" id="412755"/>
    <lineage>
        <taxon>unclassified sequences</taxon>
        <taxon>metagenomes</taxon>
        <taxon>ecological metagenomes</taxon>
    </lineage>
</organism>
<dbReference type="Gene3D" id="3.40.50.300">
    <property type="entry name" value="P-loop containing nucleotide triphosphate hydrolases"/>
    <property type="match status" value="1"/>
</dbReference>
<keyword evidence="2" id="KW-0378">Hydrolase</keyword>
<evidence type="ECO:0008006" key="5">
    <source>
        <dbReference type="Google" id="ProtNLM"/>
    </source>
</evidence>
<dbReference type="Gene3D" id="3.40.50.1000">
    <property type="entry name" value="HAD superfamily/HAD-like"/>
    <property type="match status" value="1"/>
</dbReference>
<keyword evidence="3" id="KW-0460">Magnesium</keyword>
<protein>
    <recommendedName>
        <fullName evidence="5">KAP NTPase domain-containing protein</fullName>
    </recommendedName>
</protein>
<accession>A0A0F9JP78</accession>
<evidence type="ECO:0000256" key="1">
    <source>
        <dbReference type="ARBA" id="ARBA00022723"/>
    </source>
</evidence>
<evidence type="ECO:0000313" key="4">
    <source>
        <dbReference type="EMBL" id="KKM07461.1"/>
    </source>
</evidence>
<dbReference type="GO" id="GO:0005829">
    <property type="term" value="C:cytosol"/>
    <property type="evidence" value="ECO:0007669"/>
    <property type="project" value="TreeGrafter"/>
</dbReference>
<dbReference type="SFLD" id="SFLDG01142">
    <property type="entry name" value="C2.B.2:_Mannosyl-3-phosphoglyc"/>
    <property type="match status" value="1"/>
</dbReference>
<dbReference type="InterPro" id="IPR023214">
    <property type="entry name" value="HAD_sf"/>
</dbReference>